<keyword evidence="3" id="KW-1185">Reference proteome</keyword>
<dbReference type="Proteomes" id="UP001160148">
    <property type="component" value="Unassembled WGS sequence"/>
</dbReference>
<protein>
    <submittedName>
        <fullName evidence="2">Uncharacterized protein</fullName>
    </submittedName>
</protein>
<accession>A0AAV0Y503</accession>
<comment type="caution">
    <text evidence="2">The sequence shown here is derived from an EMBL/GenBank/DDBJ whole genome shotgun (WGS) entry which is preliminary data.</text>
</comment>
<organism evidence="2 3">
    <name type="scientific">Macrosiphum euphorbiae</name>
    <name type="common">potato aphid</name>
    <dbReference type="NCBI Taxonomy" id="13131"/>
    <lineage>
        <taxon>Eukaryota</taxon>
        <taxon>Metazoa</taxon>
        <taxon>Ecdysozoa</taxon>
        <taxon>Arthropoda</taxon>
        <taxon>Hexapoda</taxon>
        <taxon>Insecta</taxon>
        <taxon>Pterygota</taxon>
        <taxon>Neoptera</taxon>
        <taxon>Paraneoptera</taxon>
        <taxon>Hemiptera</taxon>
        <taxon>Sternorrhyncha</taxon>
        <taxon>Aphidomorpha</taxon>
        <taxon>Aphidoidea</taxon>
        <taxon>Aphididae</taxon>
        <taxon>Macrosiphini</taxon>
        <taxon>Macrosiphum</taxon>
    </lineage>
</organism>
<evidence type="ECO:0000256" key="1">
    <source>
        <dbReference type="SAM" id="MobiDB-lite"/>
    </source>
</evidence>
<feature type="compositionally biased region" description="Polar residues" evidence="1">
    <location>
        <begin position="10"/>
        <end position="20"/>
    </location>
</feature>
<reference evidence="2 3" key="1">
    <citation type="submission" date="2023-01" db="EMBL/GenBank/DDBJ databases">
        <authorList>
            <person name="Whitehead M."/>
        </authorList>
    </citation>
    <scope>NUCLEOTIDE SEQUENCE [LARGE SCALE GENOMIC DNA]</scope>
</reference>
<feature type="region of interest" description="Disordered" evidence="1">
    <location>
        <begin position="1"/>
        <end position="20"/>
    </location>
</feature>
<sequence length="83" mass="9764">MEPFRKYKNNSEGNSKYNSNMHSTMLNTIHCPRLLNIPLISCDDVVLNSVVKPEFVHDTDRNNHYQYLQIGAKREKMNAIRRN</sequence>
<proteinExistence type="predicted"/>
<evidence type="ECO:0000313" key="2">
    <source>
        <dbReference type="EMBL" id="CAI6374697.1"/>
    </source>
</evidence>
<dbReference type="EMBL" id="CARXXK010001244">
    <property type="protein sequence ID" value="CAI6374697.1"/>
    <property type="molecule type" value="Genomic_DNA"/>
</dbReference>
<gene>
    <name evidence="2" type="ORF">MEUPH1_LOCUS28297</name>
</gene>
<name>A0AAV0Y503_9HEMI</name>
<dbReference type="AlphaFoldDB" id="A0AAV0Y503"/>
<evidence type="ECO:0000313" key="3">
    <source>
        <dbReference type="Proteomes" id="UP001160148"/>
    </source>
</evidence>